<keyword evidence="10" id="KW-1185">Reference proteome</keyword>
<keyword evidence="6" id="KW-0408">Iron</keyword>
<reference evidence="10" key="2">
    <citation type="submission" date="2020-03" db="EMBL/GenBank/DDBJ databases">
        <title>Complete Genome Sequences of Extremely Thermoacidophilic, Metal-Mobilizing Type-Strain Members of the Archaeal Family Sulfolobaceae: Acidianus brierleyi DSM-1651T, Acidianus sulfidivorans DSM-18786T, Metallosphaera hakonensis DSM-7519T, and Metallosphaera prunae DSM-10039T.</title>
        <authorList>
            <person name="Counts J.A."/>
            <person name="Kelly R.M."/>
        </authorList>
    </citation>
    <scope>NUCLEOTIDE SEQUENCE [LARGE SCALE GENOMIC DNA]</scope>
    <source>
        <strain evidence="10">HO1-1</strain>
    </source>
</reference>
<dbReference type="InterPro" id="IPR017896">
    <property type="entry name" value="4Fe4S_Fe-S-bd"/>
</dbReference>
<dbReference type="GO" id="GO:0051539">
    <property type="term" value="F:4 iron, 4 sulfur cluster binding"/>
    <property type="evidence" value="ECO:0007669"/>
    <property type="project" value="UniProtKB-KW"/>
</dbReference>
<evidence type="ECO:0000259" key="8">
    <source>
        <dbReference type="PROSITE" id="PS51379"/>
    </source>
</evidence>
<keyword evidence="7" id="KW-0411">Iron-sulfur</keyword>
<dbReference type="OrthoDB" id="23478at2157"/>
<reference evidence="10" key="3">
    <citation type="submission" date="2020-03" db="EMBL/GenBank/DDBJ databases">
        <title>Sequencing and Assembly of Multiple Reported Metal-Biooxidizing Members of the Extremely Thermoacidophilic Archaeal Family Sulfolobaceae.</title>
        <authorList>
            <person name="Counts J.A."/>
            <person name="Kelly R.M."/>
        </authorList>
    </citation>
    <scope>NUCLEOTIDE SEQUENCE [LARGE SCALE GENOMIC DNA]</scope>
    <source>
        <strain evidence="10">HO1-1</strain>
    </source>
</reference>
<name>A0A2U9IT09_9CREN</name>
<dbReference type="AlphaFoldDB" id="A0A2U9IT09"/>
<sequence length="88" mass="9563">MSRLSLEYQFFPVSYPAEGAGGKTGNWRVVRPVVSDRCIGCNACFMWCPEGTIGVKGKRAQVNYEYCKGCGVCANVCPVKAISMVSET</sequence>
<dbReference type="PROSITE" id="PS00198">
    <property type="entry name" value="4FE4S_FER_1"/>
    <property type="match status" value="1"/>
</dbReference>
<evidence type="ECO:0000256" key="2">
    <source>
        <dbReference type="ARBA" id="ARBA00022485"/>
    </source>
</evidence>
<keyword evidence="5" id="KW-0813">Transport</keyword>
<keyword evidence="4" id="KW-0677">Repeat</keyword>
<evidence type="ECO:0000313" key="9">
    <source>
        <dbReference type="EMBL" id="AWR99092.1"/>
    </source>
</evidence>
<dbReference type="InterPro" id="IPR017900">
    <property type="entry name" value="4Fe4S_Fe_S_CS"/>
</dbReference>
<evidence type="ECO:0000256" key="1">
    <source>
        <dbReference type="ARBA" id="ARBA00001966"/>
    </source>
</evidence>
<dbReference type="PROSITE" id="PS51379">
    <property type="entry name" value="4FE4S_FER_2"/>
    <property type="match status" value="2"/>
</dbReference>
<dbReference type="NCBIfam" id="TIGR02179">
    <property type="entry name" value="PorD_KorD"/>
    <property type="match status" value="1"/>
</dbReference>
<keyword evidence="3" id="KW-0479">Metal-binding</keyword>
<dbReference type="STRING" id="1293036.GCA_001315825_02960"/>
<keyword evidence="5" id="KW-0249">Electron transport</keyword>
<organism evidence="9 10">
    <name type="scientific">Metallosphaera hakonensis JCM 8857 = DSM 7519</name>
    <dbReference type="NCBI Taxonomy" id="1293036"/>
    <lineage>
        <taxon>Archaea</taxon>
        <taxon>Thermoproteota</taxon>
        <taxon>Thermoprotei</taxon>
        <taxon>Sulfolobales</taxon>
        <taxon>Sulfolobaceae</taxon>
        <taxon>Metallosphaera</taxon>
    </lineage>
</organism>
<protein>
    <submittedName>
        <fullName evidence="9">4Fe-4S dicluster domain-containing protein</fullName>
    </submittedName>
</protein>
<dbReference type="Proteomes" id="UP000247586">
    <property type="component" value="Chromosome"/>
</dbReference>
<evidence type="ECO:0000256" key="4">
    <source>
        <dbReference type="ARBA" id="ARBA00022737"/>
    </source>
</evidence>
<accession>A0A2U9IT09</accession>
<reference evidence="9 10" key="1">
    <citation type="submission" date="2018-05" db="EMBL/GenBank/DDBJ databases">
        <title>Complete Genome Sequences of Extremely Thermoacidophilic, Metal-Mobilizing Type-Strain Members of the Archaeal Family Sulfolobaceae: Acidianus brierleyi DSM-1651T, Acidianus sulfidivorans DSM-18786T, Metallosphaera hakonensis DSM-7519T, and Metallosphaera prunae DSM-10039T.</title>
        <authorList>
            <person name="Counts J.A."/>
            <person name="Kelly R.M."/>
        </authorList>
    </citation>
    <scope>NUCLEOTIDE SEQUENCE [LARGE SCALE GENOMIC DNA]</scope>
    <source>
        <strain evidence="9 10">HO1-1</strain>
    </source>
</reference>
<evidence type="ECO:0000313" key="10">
    <source>
        <dbReference type="Proteomes" id="UP000247586"/>
    </source>
</evidence>
<evidence type="ECO:0000256" key="5">
    <source>
        <dbReference type="ARBA" id="ARBA00022982"/>
    </source>
</evidence>
<dbReference type="PANTHER" id="PTHR43724">
    <property type="entry name" value="PYRUVATE SYNTHASE SUBUNIT PORD"/>
    <property type="match status" value="1"/>
</dbReference>
<dbReference type="KEGG" id="mhk:DFR87_04610"/>
<dbReference type="EMBL" id="CP029287">
    <property type="protein sequence ID" value="AWR99092.1"/>
    <property type="molecule type" value="Genomic_DNA"/>
</dbReference>
<proteinExistence type="predicted"/>
<dbReference type="GO" id="GO:0046872">
    <property type="term" value="F:metal ion binding"/>
    <property type="evidence" value="ECO:0007669"/>
    <property type="project" value="UniProtKB-KW"/>
</dbReference>
<evidence type="ECO:0000256" key="6">
    <source>
        <dbReference type="ARBA" id="ARBA00023004"/>
    </source>
</evidence>
<feature type="domain" description="4Fe-4S ferredoxin-type" evidence="8">
    <location>
        <begin position="58"/>
        <end position="87"/>
    </location>
</feature>
<evidence type="ECO:0000256" key="7">
    <source>
        <dbReference type="ARBA" id="ARBA00023014"/>
    </source>
</evidence>
<dbReference type="Pfam" id="PF14697">
    <property type="entry name" value="Fer4_21"/>
    <property type="match status" value="1"/>
</dbReference>
<evidence type="ECO:0000256" key="3">
    <source>
        <dbReference type="ARBA" id="ARBA00022723"/>
    </source>
</evidence>
<dbReference type="GO" id="GO:0016625">
    <property type="term" value="F:oxidoreductase activity, acting on the aldehyde or oxo group of donors, iron-sulfur protein as acceptor"/>
    <property type="evidence" value="ECO:0007669"/>
    <property type="project" value="InterPro"/>
</dbReference>
<comment type="cofactor">
    <cofactor evidence="1">
        <name>[4Fe-4S] cluster</name>
        <dbReference type="ChEBI" id="CHEBI:49883"/>
    </cofactor>
</comment>
<feature type="domain" description="4Fe-4S ferredoxin-type" evidence="8">
    <location>
        <begin position="30"/>
        <end position="57"/>
    </location>
</feature>
<dbReference type="Gene3D" id="3.30.70.20">
    <property type="match status" value="1"/>
</dbReference>
<dbReference type="GeneID" id="36834598"/>
<keyword evidence="2" id="KW-0004">4Fe-4S</keyword>
<dbReference type="SUPFAM" id="SSF54862">
    <property type="entry name" value="4Fe-4S ferredoxins"/>
    <property type="match status" value="1"/>
</dbReference>
<dbReference type="RefSeq" id="WP_054837399.1">
    <property type="nucleotide sequence ID" value="NZ_BBBA01000052.1"/>
</dbReference>
<gene>
    <name evidence="9" type="ORF">DFR87_04610</name>
</gene>
<dbReference type="InterPro" id="IPR011898">
    <property type="entry name" value="PorD_KorD"/>
</dbReference>
<dbReference type="PANTHER" id="PTHR43724:SF1">
    <property type="entry name" value="PYRUVATE SYNTHASE SUBUNIT PORD"/>
    <property type="match status" value="1"/>
</dbReference>